<dbReference type="RefSeq" id="WP_083572699.1">
    <property type="nucleotide sequence ID" value="NZ_FRDH01000006.1"/>
</dbReference>
<dbReference type="SUPFAM" id="SSF53756">
    <property type="entry name" value="UDP-Glycosyltransferase/glycogen phosphorylase"/>
    <property type="match status" value="1"/>
</dbReference>
<evidence type="ECO:0000313" key="3">
    <source>
        <dbReference type="EMBL" id="SHN56772.1"/>
    </source>
</evidence>
<feature type="domain" description="Glycosyltransferase subfamily 4-like N-terminal" evidence="2">
    <location>
        <begin position="24"/>
        <end position="202"/>
    </location>
</feature>
<organism evidence="3 4">
    <name type="scientific">Butyrivibrio hungatei DSM 14810</name>
    <dbReference type="NCBI Taxonomy" id="1121132"/>
    <lineage>
        <taxon>Bacteria</taxon>
        <taxon>Bacillati</taxon>
        <taxon>Bacillota</taxon>
        <taxon>Clostridia</taxon>
        <taxon>Lachnospirales</taxon>
        <taxon>Lachnospiraceae</taxon>
        <taxon>Butyrivibrio</taxon>
    </lineage>
</organism>
<proteinExistence type="predicted"/>
<dbReference type="EMBL" id="FRDH01000006">
    <property type="protein sequence ID" value="SHN56772.1"/>
    <property type="molecule type" value="Genomic_DNA"/>
</dbReference>
<dbReference type="AlphaFoldDB" id="A0A1M7SEQ5"/>
<dbReference type="InterPro" id="IPR001296">
    <property type="entry name" value="Glyco_trans_1"/>
</dbReference>
<protein>
    <submittedName>
        <fullName evidence="3">Glycosyltransferase involved in cell wall bisynthesis</fullName>
    </submittedName>
</protein>
<reference evidence="3 4" key="1">
    <citation type="submission" date="2016-12" db="EMBL/GenBank/DDBJ databases">
        <authorList>
            <person name="Song W.-J."/>
            <person name="Kurnit D.M."/>
        </authorList>
    </citation>
    <scope>NUCLEOTIDE SEQUENCE [LARGE SCALE GENOMIC DNA]</scope>
    <source>
        <strain evidence="3 4">DSM 14810</strain>
    </source>
</reference>
<name>A0A1M7SEQ5_9FIRM</name>
<dbReference type="Pfam" id="PF13439">
    <property type="entry name" value="Glyco_transf_4"/>
    <property type="match status" value="1"/>
</dbReference>
<dbReference type="InterPro" id="IPR028098">
    <property type="entry name" value="Glyco_trans_4-like_N"/>
</dbReference>
<sequence length="418" mass="48338">MSSEGLKILVVTECFWPDIYAINDIVEKLVKRGHKVTVLTGLPDYTTTKIPKEYRHFRNRHQNYKGADVYRVQTIARHHGPIWRSLSYLSFVFFGSLRARLQNWGDFDVIYVWEVSPVTMAVPAIHLKKRYDKPLFLYCMDIWPECVKAMHINEGTLPYRMIHSWTKRIYKECDHIAVSSEPFFEYMEKVNGISRQKMSYLPQYGDIKLLDIDPRKDIETGNACDFVFIGNIGNAQNLETLIHAMTVFKDRTDVKLHMVGGGTNLENIKKLTRDLGLDDIVLFYGPKPFNEAKEFYRMADACVLTLDGSNHIGDTLPGKLQTYMATGKPIFAAANGAAKKIIRSACCGRCADAGNSKELGDYLLDFVEHREKYAESGMNAREYFMKNFMEYQHFDDLENSLKLLIKNYAKRRKKRRKK</sequence>
<evidence type="ECO:0000313" key="4">
    <source>
        <dbReference type="Proteomes" id="UP000184097"/>
    </source>
</evidence>
<accession>A0A1M7SEQ5</accession>
<dbReference type="Gene3D" id="3.40.50.2000">
    <property type="entry name" value="Glycogen Phosphorylase B"/>
    <property type="match status" value="2"/>
</dbReference>
<gene>
    <name evidence="3" type="ORF">SAMN02745247_01574</name>
</gene>
<dbReference type="GO" id="GO:0016757">
    <property type="term" value="F:glycosyltransferase activity"/>
    <property type="evidence" value="ECO:0007669"/>
    <property type="project" value="InterPro"/>
</dbReference>
<feature type="domain" description="Glycosyl transferase family 1" evidence="1">
    <location>
        <begin position="225"/>
        <end position="382"/>
    </location>
</feature>
<dbReference type="PANTHER" id="PTHR12526">
    <property type="entry name" value="GLYCOSYLTRANSFERASE"/>
    <property type="match status" value="1"/>
</dbReference>
<dbReference type="Pfam" id="PF00534">
    <property type="entry name" value="Glycos_transf_1"/>
    <property type="match status" value="1"/>
</dbReference>
<dbReference type="CDD" id="cd03794">
    <property type="entry name" value="GT4_WbuB-like"/>
    <property type="match status" value="1"/>
</dbReference>
<evidence type="ECO:0000259" key="1">
    <source>
        <dbReference type="Pfam" id="PF00534"/>
    </source>
</evidence>
<keyword evidence="3" id="KW-0808">Transferase</keyword>
<dbReference type="Proteomes" id="UP000184097">
    <property type="component" value="Unassembled WGS sequence"/>
</dbReference>
<evidence type="ECO:0000259" key="2">
    <source>
        <dbReference type="Pfam" id="PF13439"/>
    </source>
</evidence>